<feature type="domain" description="EF-hand" evidence="4">
    <location>
        <begin position="682"/>
        <end position="717"/>
    </location>
</feature>
<feature type="region of interest" description="Disordered" evidence="3">
    <location>
        <begin position="1"/>
        <end position="35"/>
    </location>
</feature>
<keyword evidence="1" id="KW-0106">Calcium</keyword>
<evidence type="ECO:0000259" key="4">
    <source>
        <dbReference type="PROSITE" id="PS50222"/>
    </source>
</evidence>
<protein>
    <recommendedName>
        <fullName evidence="4">EF-hand domain-containing protein</fullName>
    </recommendedName>
</protein>
<evidence type="ECO:0000256" key="2">
    <source>
        <dbReference type="SAM" id="Coils"/>
    </source>
</evidence>
<gene>
    <name evidence="5" type="ORF">KFE25_013098</name>
</gene>
<dbReference type="PROSITE" id="PS00018">
    <property type="entry name" value="EF_HAND_1"/>
    <property type="match status" value="1"/>
</dbReference>
<dbReference type="EMBL" id="JAGTXO010000032">
    <property type="protein sequence ID" value="KAG8460448.1"/>
    <property type="molecule type" value="Genomic_DNA"/>
</dbReference>
<dbReference type="OrthoDB" id="1927454at2759"/>
<comment type="caution">
    <text evidence="5">The sequence shown here is derived from an EMBL/GenBank/DDBJ whole genome shotgun (WGS) entry which is preliminary data.</text>
</comment>
<organism evidence="5 6">
    <name type="scientific">Diacronema lutheri</name>
    <name type="common">Unicellular marine alga</name>
    <name type="synonym">Monochrysis lutheri</name>
    <dbReference type="NCBI Taxonomy" id="2081491"/>
    <lineage>
        <taxon>Eukaryota</taxon>
        <taxon>Haptista</taxon>
        <taxon>Haptophyta</taxon>
        <taxon>Pavlovophyceae</taxon>
        <taxon>Pavlovales</taxon>
        <taxon>Pavlovaceae</taxon>
        <taxon>Diacronema</taxon>
    </lineage>
</organism>
<accession>A0A8J6CAG1</accession>
<dbReference type="PANTHER" id="PTHR34894:SF5">
    <property type="entry name" value="EF-HAND DOMAIN-CONTAINING PROTEIN"/>
    <property type="match status" value="1"/>
</dbReference>
<dbReference type="SUPFAM" id="SSF47473">
    <property type="entry name" value="EF-hand"/>
    <property type="match status" value="1"/>
</dbReference>
<dbReference type="Gene3D" id="1.10.238.10">
    <property type="entry name" value="EF-hand"/>
    <property type="match status" value="1"/>
</dbReference>
<dbReference type="InterPro" id="IPR011992">
    <property type="entry name" value="EF-hand-dom_pair"/>
</dbReference>
<keyword evidence="6" id="KW-1185">Reference proteome</keyword>
<evidence type="ECO:0000256" key="1">
    <source>
        <dbReference type="ARBA" id="ARBA00022837"/>
    </source>
</evidence>
<reference evidence="5" key="1">
    <citation type="submission" date="2021-05" db="EMBL/GenBank/DDBJ databases">
        <title>The genome of the haptophyte Pavlova lutheri (Diacronema luteri, Pavlovales) - a model for lipid biosynthesis in eukaryotic algae.</title>
        <authorList>
            <person name="Hulatt C.J."/>
            <person name="Posewitz M.C."/>
        </authorList>
    </citation>
    <scope>NUCLEOTIDE SEQUENCE</scope>
    <source>
        <strain evidence="5">NIVA-4/92</strain>
    </source>
</reference>
<evidence type="ECO:0000313" key="6">
    <source>
        <dbReference type="Proteomes" id="UP000751190"/>
    </source>
</evidence>
<dbReference type="PANTHER" id="PTHR34894">
    <property type="entry name" value="SAM-DEPENDENT METHYLTRANSFERASE RSMI, CONSERVED SITE"/>
    <property type="match status" value="1"/>
</dbReference>
<evidence type="ECO:0000256" key="3">
    <source>
        <dbReference type="SAM" id="MobiDB-lite"/>
    </source>
</evidence>
<proteinExistence type="predicted"/>
<dbReference type="PROSITE" id="PS50222">
    <property type="entry name" value="EF_HAND_2"/>
    <property type="match status" value="1"/>
</dbReference>
<dbReference type="GO" id="GO:0005509">
    <property type="term" value="F:calcium ion binding"/>
    <property type="evidence" value="ECO:0007669"/>
    <property type="project" value="InterPro"/>
</dbReference>
<feature type="coiled-coil region" evidence="2">
    <location>
        <begin position="203"/>
        <end position="230"/>
    </location>
</feature>
<dbReference type="Proteomes" id="UP000751190">
    <property type="component" value="Unassembled WGS sequence"/>
</dbReference>
<name>A0A8J6CAG1_DIALT</name>
<dbReference type="InterPro" id="IPR018247">
    <property type="entry name" value="EF_Hand_1_Ca_BS"/>
</dbReference>
<sequence length="781" mass="86159">MAAPPPRPGSLAPLLQSSILSGSPPPGMLAPRSPTQLPVAAAQLEPSERVRFFRGQLLKPQADELRLGRTEVSALSDAGGHGRYAHAEGESSLHTDRAYPFGAIPPTVVPERFHVRAPNGRRLFPSDRPTGREEVEQLERVYDALLEEAGDDLQLQLDARDIVFAEIARQVQPHCAERAELVRRIQALFYKHTAEALPLVGRVEAVEKALQEKREQLAAMQRDHAALTASRNRLHGSATRAFPSKHVLRAAIADESAHKAPNPLVSEFRRIVNAADRLHLLSEVFARLEPHEQLSVAARALDTLPPDHVSALVAEQLEALSPEDVLELMLTSLRAGTGHFGVLQAVLMELPPRKMVEFIDCVVETWNGEGASFAITLFNGLSTDDRLAVLNSFRHNLSDEEYVALLGHGLSERERATLRRRLALRAQQRSPASALGNAGVSKATQAPDGDDDEDDRPLTHKEVLELAAKSNQAAWVLFDRADAWSRFASDEPINSGDELDSEQILLTIAELYDDKVKANVAADQADAPRPAWAQFVYIWMMQRYSVKSRAMAALGALLDGAVKGAVESDRLRLFCIVCGLSLEHAPSARRVDVLLGFIASLFPNEVRERMTAAEGRLLSPLYDSGADISAAEAVGMIRDRHLRTYTKRLMRACDKVINEHRLVNVDRLLLALVDAFDDMTLKVNAGLEQLLHKYDENGDGVLSLKEFTAMCSRLNRDAPEESVQALFMEVQEASERIDASVGDSLLPQAFVQVMHGTQGFIDGEAFLEFLREMCLMPQEDE</sequence>
<dbReference type="AlphaFoldDB" id="A0A8J6CAG1"/>
<dbReference type="InterPro" id="IPR002048">
    <property type="entry name" value="EF_hand_dom"/>
</dbReference>
<keyword evidence="2" id="KW-0175">Coiled coil</keyword>
<evidence type="ECO:0000313" key="5">
    <source>
        <dbReference type="EMBL" id="KAG8460448.1"/>
    </source>
</evidence>
<feature type="region of interest" description="Disordered" evidence="3">
    <location>
        <begin position="427"/>
        <end position="456"/>
    </location>
</feature>